<evidence type="ECO:0008006" key="3">
    <source>
        <dbReference type="Google" id="ProtNLM"/>
    </source>
</evidence>
<proteinExistence type="predicted"/>
<dbReference type="SUPFAM" id="SSF53474">
    <property type="entry name" value="alpha/beta-Hydrolases"/>
    <property type="match status" value="1"/>
</dbReference>
<keyword evidence="2" id="KW-1185">Reference proteome</keyword>
<dbReference type="AlphaFoldDB" id="A0A418NRH0"/>
<dbReference type="EMBL" id="QXFL01000004">
    <property type="protein sequence ID" value="RIV85691.1"/>
    <property type="molecule type" value="Genomic_DNA"/>
</dbReference>
<gene>
    <name evidence="1" type="ORF">D2V07_10150</name>
</gene>
<name>A0A418NRH0_9SPHN</name>
<protein>
    <recommendedName>
        <fullName evidence="3">DUF2974 domain-containing protein</fullName>
    </recommendedName>
</protein>
<sequence>MGSPLVQPCPAVCAEICAEKAKVEMFQEEHALAKAAYDDFDSGPVREGGKPDGRILFEEVTSEKDLKDLGILPSQLKPTDSDFRARVMKRPGSDEYFVTFKGTTSWFGQDTVANVGQAITGDASYYTNAKNIAIGINDKLRLSGGGSVKFVGHSLGGGLASAAAHATGAPATTFNAAGLHDKNLRPEDALYNIPPIDAVRVDGEILTSAQNLLGSAKLIPEAAGTPFRLKPPGGVGGLFDYAKIAAMAPFVPPGLRVGFAAAALARSGYLHTGDAIDGALDGKFGEVEDRRLRGGCEC</sequence>
<evidence type="ECO:0000313" key="2">
    <source>
        <dbReference type="Proteomes" id="UP000286576"/>
    </source>
</evidence>
<reference evidence="1 2" key="1">
    <citation type="submission" date="2018-08" db="EMBL/GenBank/DDBJ databases">
        <title>Erythrobacter zhengii sp.nov., a bacterium isolated from deep-sea sediment.</title>
        <authorList>
            <person name="Fang C."/>
            <person name="Wu Y.-H."/>
            <person name="Sun C."/>
            <person name="Wang H."/>
            <person name="Cheng H."/>
            <person name="Meng F.-X."/>
            <person name="Wang C.-S."/>
            <person name="Xu X.-W."/>
        </authorList>
    </citation>
    <scope>NUCLEOTIDE SEQUENCE [LARGE SCALE GENOMIC DNA]</scope>
    <source>
        <strain evidence="1 2">V18</strain>
    </source>
</reference>
<dbReference type="InterPro" id="IPR029058">
    <property type="entry name" value="AB_hydrolase_fold"/>
</dbReference>
<accession>A0A418NRH0</accession>
<dbReference type="Gene3D" id="3.40.50.1820">
    <property type="entry name" value="alpha/beta hydrolase"/>
    <property type="match status" value="1"/>
</dbReference>
<comment type="caution">
    <text evidence="1">The sequence shown here is derived from an EMBL/GenBank/DDBJ whole genome shotgun (WGS) entry which is preliminary data.</text>
</comment>
<dbReference type="Pfam" id="PF26363">
    <property type="entry name" value="Phospholipase-like"/>
    <property type="match status" value="1"/>
</dbReference>
<evidence type="ECO:0000313" key="1">
    <source>
        <dbReference type="EMBL" id="RIV85691.1"/>
    </source>
</evidence>
<organism evidence="1 2">
    <name type="scientific">Aurantiacibacter zhengii</name>
    <dbReference type="NCBI Taxonomy" id="2307003"/>
    <lineage>
        <taxon>Bacteria</taxon>
        <taxon>Pseudomonadati</taxon>
        <taxon>Pseudomonadota</taxon>
        <taxon>Alphaproteobacteria</taxon>
        <taxon>Sphingomonadales</taxon>
        <taxon>Erythrobacteraceae</taxon>
        <taxon>Aurantiacibacter</taxon>
    </lineage>
</organism>
<dbReference type="Proteomes" id="UP000286576">
    <property type="component" value="Unassembled WGS sequence"/>
</dbReference>